<gene>
    <name evidence="1" type="ORF">PS833_00033</name>
</gene>
<dbReference type="Proteomes" id="UP000409037">
    <property type="component" value="Unassembled WGS sequence"/>
</dbReference>
<sequence length="47" mass="5089">MTIPMWTLLGFATWTLLLLMATVGVYRWVCFLVLIAIAAGYGAGLLG</sequence>
<evidence type="ECO:0000313" key="1">
    <source>
        <dbReference type="EMBL" id="VVN65028.1"/>
    </source>
</evidence>
<accession>A0A5E7RF14</accession>
<dbReference type="AlphaFoldDB" id="A0A5E7RF14"/>
<dbReference type="EMBL" id="CABVHU010000001">
    <property type="protein sequence ID" value="VVN65028.1"/>
    <property type="molecule type" value="Genomic_DNA"/>
</dbReference>
<evidence type="ECO:0000313" key="2">
    <source>
        <dbReference type="Proteomes" id="UP000409037"/>
    </source>
</evidence>
<protein>
    <submittedName>
        <fullName evidence="1">Uncharacterized protein</fullName>
    </submittedName>
</protein>
<name>A0A5E7RF14_PSEFL</name>
<organism evidence="1 2">
    <name type="scientific">Pseudomonas fluorescens</name>
    <dbReference type="NCBI Taxonomy" id="294"/>
    <lineage>
        <taxon>Bacteria</taxon>
        <taxon>Pseudomonadati</taxon>
        <taxon>Pseudomonadota</taxon>
        <taxon>Gammaproteobacteria</taxon>
        <taxon>Pseudomonadales</taxon>
        <taxon>Pseudomonadaceae</taxon>
        <taxon>Pseudomonas</taxon>
    </lineage>
</organism>
<reference evidence="1 2" key="1">
    <citation type="submission" date="2019-09" db="EMBL/GenBank/DDBJ databases">
        <authorList>
            <person name="Chandra G."/>
            <person name="Truman W A."/>
        </authorList>
    </citation>
    <scope>NUCLEOTIDE SEQUENCE [LARGE SCALE GENOMIC DNA]</scope>
    <source>
        <strain evidence="1">PS833</strain>
    </source>
</reference>
<proteinExistence type="predicted"/>